<evidence type="ECO:0000313" key="4">
    <source>
        <dbReference type="EMBL" id="SLN37835.1"/>
    </source>
</evidence>
<keyword evidence="5" id="KW-1185">Reference proteome</keyword>
<protein>
    <submittedName>
        <fullName evidence="4">Efflux pump periplasmic linker BepF</fullName>
    </submittedName>
</protein>
<sequence length="363" mass="37291">MTRIAPALLALSVAALPAAAQDREQADAEVRPRPVISEIATPAAGISSSWIGTVSASQEIVLGFVILGTLADRPASLGDTVAEGDVLARLDSTDLDAELRAAEAGVTIAEAEYQTASAAAERARELLSRGVDSEVAVQTAENQLAAAEARLEQARASLARARDARAFATLKAPSAGVITEISAEPGATLSAGDPVLTLAARGAREVLIGLAEEDATTMPDSAAFDISLVSNPGQTTTGTLFRIDPMSERSTRTRTAHLALPGDAPVSFRLGALVNAARDPEGQGMLSLPRAAVIGDAEAPAVWVITGPDRTLRRTPVTLGPEGGGRIAVLDGLAEGEEVLTRGVHSVTQGQRVGPVTSPEAIR</sequence>
<comment type="similarity">
    <text evidence="1">Belongs to the membrane fusion protein (MFP) (TC 8.A.1) family.</text>
</comment>
<keyword evidence="3" id="KW-0732">Signal</keyword>
<name>A0A1Y5SE02_9RHOB</name>
<dbReference type="Gene3D" id="2.40.30.170">
    <property type="match status" value="1"/>
</dbReference>
<dbReference type="Proteomes" id="UP000193900">
    <property type="component" value="Unassembled WGS sequence"/>
</dbReference>
<dbReference type="GO" id="GO:1990281">
    <property type="term" value="C:efflux pump complex"/>
    <property type="evidence" value="ECO:0007669"/>
    <property type="project" value="TreeGrafter"/>
</dbReference>
<proteinExistence type="inferred from homology"/>
<evidence type="ECO:0000313" key="5">
    <source>
        <dbReference type="Proteomes" id="UP000193900"/>
    </source>
</evidence>
<feature type="signal peptide" evidence="3">
    <location>
        <begin position="1"/>
        <end position="20"/>
    </location>
</feature>
<feature type="chain" id="PRO_5012938398" evidence="3">
    <location>
        <begin position="21"/>
        <end position="363"/>
    </location>
</feature>
<dbReference type="PANTHER" id="PTHR30469">
    <property type="entry name" value="MULTIDRUG RESISTANCE PROTEIN MDTA"/>
    <property type="match status" value="1"/>
</dbReference>
<evidence type="ECO:0000256" key="2">
    <source>
        <dbReference type="SAM" id="Coils"/>
    </source>
</evidence>
<reference evidence="4 5" key="1">
    <citation type="submission" date="2017-03" db="EMBL/GenBank/DDBJ databases">
        <authorList>
            <person name="Afonso C.L."/>
            <person name="Miller P.J."/>
            <person name="Scott M.A."/>
            <person name="Spackman E."/>
            <person name="Goraichik I."/>
            <person name="Dimitrov K.M."/>
            <person name="Suarez D.L."/>
            <person name="Swayne D.E."/>
        </authorList>
    </citation>
    <scope>NUCLEOTIDE SEQUENCE [LARGE SCALE GENOMIC DNA]</scope>
    <source>
        <strain evidence="4 5">CECT 7023</strain>
    </source>
</reference>
<dbReference type="GO" id="GO:0015562">
    <property type="term" value="F:efflux transmembrane transporter activity"/>
    <property type="evidence" value="ECO:0007669"/>
    <property type="project" value="TreeGrafter"/>
</dbReference>
<accession>A0A1Y5SE02</accession>
<gene>
    <name evidence="4" type="primary">bepF_1</name>
    <name evidence="4" type="ORF">ROA7023_01435</name>
</gene>
<dbReference type="EMBL" id="FWFZ01000005">
    <property type="protein sequence ID" value="SLN37835.1"/>
    <property type="molecule type" value="Genomic_DNA"/>
</dbReference>
<dbReference type="AlphaFoldDB" id="A0A1Y5SE02"/>
<dbReference type="InterPro" id="IPR006143">
    <property type="entry name" value="RND_pump_MFP"/>
</dbReference>
<dbReference type="NCBIfam" id="TIGR01730">
    <property type="entry name" value="RND_mfp"/>
    <property type="match status" value="1"/>
</dbReference>
<dbReference type="Gene3D" id="2.40.420.20">
    <property type="match status" value="1"/>
</dbReference>
<dbReference type="Gene3D" id="2.40.50.100">
    <property type="match status" value="1"/>
</dbReference>
<feature type="coiled-coil region" evidence="2">
    <location>
        <begin position="137"/>
        <end position="164"/>
    </location>
</feature>
<keyword evidence="2" id="KW-0175">Coiled coil</keyword>
<evidence type="ECO:0000256" key="1">
    <source>
        <dbReference type="ARBA" id="ARBA00009477"/>
    </source>
</evidence>
<dbReference type="OrthoDB" id="9813967at2"/>
<dbReference type="SUPFAM" id="SSF111369">
    <property type="entry name" value="HlyD-like secretion proteins"/>
    <property type="match status" value="1"/>
</dbReference>
<dbReference type="PANTHER" id="PTHR30469:SF15">
    <property type="entry name" value="HLYD FAMILY OF SECRETION PROTEINS"/>
    <property type="match status" value="1"/>
</dbReference>
<dbReference type="RefSeq" id="WP_159458454.1">
    <property type="nucleotide sequence ID" value="NZ_FWFZ01000005.1"/>
</dbReference>
<evidence type="ECO:0000256" key="3">
    <source>
        <dbReference type="SAM" id="SignalP"/>
    </source>
</evidence>
<organism evidence="4 5">
    <name type="scientific">Roseisalinus antarcticus</name>
    <dbReference type="NCBI Taxonomy" id="254357"/>
    <lineage>
        <taxon>Bacteria</taxon>
        <taxon>Pseudomonadati</taxon>
        <taxon>Pseudomonadota</taxon>
        <taxon>Alphaproteobacteria</taxon>
        <taxon>Rhodobacterales</taxon>
        <taxon>Roseobacteraceae</taxon>
        <taxon>Roseisalinus</taxon>
    </lineage>
</organism>
<dbReference type="Gene3D" id="1.10.287.470">
    <property type="entry name" value="Helix hairpin bin"/>
    <property type="match status" value="1"/>
</dbReference>